<dbReference type="Proteomes" id="UP000198935">
    <property type="component" value="Unassembled WGS sequence"/>
</dbReference>
<evidence type="ECO:0000256" key="1">
    <source>
        <dbReference type="ARBA" id="ARBA00004613"/>
    </source>
</evidence>
<keyword evidence="2" id="KW-0964">Secreted</keyword>
<dbReference type="OrthoDB" id="2941170at2"/>
<dbReference type="Pfam" id="PF26323">
    <property type="entry name" value="EsxC"/>
    <property type="match status" value="1"/>
</dbReference>
<keyword evidence="3" id="KW-0843">Virulence</keyword>
<evidence type="ECO:0000313" key="5">
    <source>
        <dbReference type="EMBL" id="SDZ50490.1"/>
    </source>
</evidence>
<protein>
    <submittedName>
        <fullName evidence="5">Uncharacterized protein</fullName>
    </submittedName>
</protein>
<accession>A0A1H3TK49</accession>
<reference evidence="6" key="1">
    <citation type="submission" date="2016-10" db="EMBL/GenBank/DDBJ databases">
        <authorList>
            <person name="Varghese N."/>
            <person name="Submissions S."/>
        </authorList>
    </citation>
    <scope>NUCLEOTIDE SEQUENCE [LARGE SCALE GENOMIC DNA]</scope>
    <source>
        <strain evidence="6">SP</strain>
    </source>
</reference>
<sequence length="112" mass="13708">MFNWFFRSETEKRRDDYWALYEKLKTAIDTHDRRVTEAEASYSSYKRSIPFLLTFRIPSNDFEPKRQELTGEVKELLEYEKDKRSDLVRAKNNAYDRYLYYKQQAIKEAENN</sequence>
<proteinExistence type="inferred from homology"/>
<comment type="similarity">
    <text evidence="4">Belongs to the EsxC family.</text>
</comment>
<dbReference type="AlphaFoldDB" id="A0A1H3TK49"/>
<evidence type="ECO:0000256" key="4">
    <source>
        <dbReference type="ARBA" id="ARBA00093779"/>
    </source>
</evidence>
<name>A0A1H3TK49_9BACI</name>
<gene>
    <name evidence="5" type="ORF">SAMN05421736_11520</name>
</gene>
<evidence type="ECO:0000313" key="6">
    <source>
        <dbReference type="Proteomes" id="UP000198935"/>
    </source>
</evidence>
<dbReference type="STRING" id="1503961.SAMN05421736_11520"/>
<organism evidence="5 6">
    <name type="scientific">Evansella caseinilytica</name>
    <dbReference type="NCBI Taxonomy" id="1503961"/>
    <lineage>
        <taxon>Bacteria</taxon>
        <taxon>Bacillati</taxon>
        <taxon>Bacillota</taxon>
        <taxon>Bacilli</taxon>
        <taxon>Bacillales</taxon>
        <taxon>Bacillaceae</taxon>
        <taxon>Evansella</taxon>
    </lineage>
</organism>
<keyword evidence="6" id="KW-1185">Reference proteome</keyword>
<comment type="subcellular location">
    <subcellularLocation>
        <location evidence="1">Secreted</location>
    </subcellularLocation>
</comment>
<dbReference type="EMBL" id="FNPI01000015">
    <property type="protein sequence ID" value="SDZ50490.1"/>
    <property type="molecule type" value="Genomic_DNA"/>
</dbReference>
<evidence type="ECO:0000256" key="3">
    <source>
        <dbReference type="ARBA" id="ARBA00023026"/>
    </source>
</evidence>
<evidence type="ECO:0000256" key="2">
    <source>
        <dbReference type="ARBA" id="ARBA00022525"/>
    </source>
</evidence>
<dbReference type="InterPro" id="IPR058928">
    <property type="entry name" value="EsxC"/>
</dbReference>